<name>S8C1H3_9LAMI</name>
<accession>S8C1H3</accession>
<feature type="region of interest" description="Disordered" evidence="1">
    <location>
        <begin position="438"/>
        <end position="520"/>
    </location>
</feature>
<keyword evidence="3" id="KW-1185">Reference proteome</keyword>
<evidence type="ECO:0000256" key="1">
    <source>
        <dbReference type="SAM" id="MobiDB-lite"/>
    </source>
</evidence>
<evidence type="ECO:0000313" key="3">
    <source>
        <dbReference type="Proteomes" id="UP000015453"/>
    </source>
</evidence>
<dbReference type="Proteomes" id="UP000015453">
    <property type="component" value="Unassembled WGS sequence"/>
</dbReference>
<gene>
    <name evidence="2" type="ORF">M569_16519</name>
</gene>
<feature type="compositionally biased region" description="Polar residues" evidence="1">
    <location>
        <begin position="620"/>
        <end position="629"/>
    </location>
</feature>
<feature type="region of interest" description="Disordered" evidence="1">
    <location>
        <begin position="618"/>
        <end position="637"/>
    </location>
</feature>
<protein>
    <submittedName>
        <fullName evidence="2">Uncharacterized protein</fullName>
    </submittedName>
</protein>
<dbReference type="OrthoDB" id="1927957at2759"/>
<comment type="caution">
    <text evidence="2">The sequence shown here is derived from an EMBL/GenBank/DDBJ whole genome shotgun (WGS) entry which is preliminary data.</text>
</comment>
<proteinExistence type="predicted"/>
<organism evidence="2 3">
    <name type="scientific">Genlisea aurea</name>
    <dbReference type="NCBI Taxonomy" id="192259"/>
    <lineage>
        <taxon>Eukaryota</taxon>
        <taxon>Viridiplantae</taxon>
        <taxon>Streptophyta</taxon>
        <taxon>Embryophyta</taxon>
        <taxon>Tracheophyta</taxon>
        <taxon>Spermatophyta</taxon>
        <taxon>Magnoliopsida</taxon>
        <taxon>eudicotyledons</taxon>
        <taxon>Gunneridae</taxon>
        <taxon>Pentapetalae</taxon>
        <taxon>asterids</taxon>
        <taxon>lamiids</taxon>
        <taxon>Lamiales</taxon>
        <taxon>Lentibulariaceae</taxon>
        <taxon>Genlisea</taxon>
    </lineage>
</organism>
<dbReference type="PANTHER" id="PTHR31071">
    <property type="entry name" value="GB|AAF24581.1"/>
    <property type="match status" value="1"/>
</dbReference>
<feature type="compositionally biased region" description="Polar residues" evidence="1">
    <location>
        <begin position="510"/>
        <end position="520"/>
    </location>
</feature>
<dbReference type="InterPro" id="IPR043424">
    <property type="entry name" value="BLT-like"/>
</dbReference>
<feature type="non-terminal residue" evidence="2">
    <location>
        <position position="1"/>
    </location>
</feature>
<dbReference type="AlphaFoldDB" id="S8C1H3"/>
<dbReference type="EMBL" id="AUSU01009356">
    <property type="protein sequence ID" value="EPS58296.1"/>
    <property type="molecule type" value="Genomic_DNA"/>
</dbReference>
<feature type="compositionally biased region" description="Basic residues" evidence="1">
    <location>
        <begin position="557"/>
        <end position="567"/>
    </location>
</feature>
<feature type="compositionally biased region" description="Basic and acidic residues" evidence="1">
    <location>
        <begin position="444"/>
        <end position="454"/>
    </location>
</feature>
<sequence>RKHSRRKTKNSVGGVRLRKESAAAPSVRRGTRPETPFIGWMTDERARKDADSVDEKASTAAGSCRRSKSTVSARKIAADIWRLRSPEIQVEFAFLSIILLHRTESHQCSSVTDLINSPHSVSGPKHGILSKVSIEFRPIDAFFFLLNIFLHDVLLLQDVMNSGMEGATKWDPDGWKVSKLIKKPVDRHHHHHHHHHHHQSSSASAVVSGLEAELDQAKSRIHELETERRSSKKKLEQFLQKLHDEKAAWRAREHDKVRVIIEDVKADLTREKKNRQRLEMINSKLSNELSDLKLSAKRYVQEYEKERKARELIEEVCDELAKEIGEDKAEVEALKRDSINAREEVEEERKMLQMAEVWREERVQMKLVDAKVMLEEKYAQMNKLVADLETFLRSTSHMVEYSGENKKAQFLRQVAASVSMQDVRDLKYEPPNPNEIFSVFEDADNGKVHHGRGDGEDEDEPSVGYSPARSHASKNHAASPEVVKRDNVPRRRHSMDQNGAAIVEDDTSEWETVSQPEDQGSIFSAYGSDPSVRFSRSRVGESETRMIMEINEDDGRHHHHHHHHAGRRQPDNNSNKKGRISVSKLWKSCPINGDSYKIASVDGTLSAAKGGFSPNDVTGEWSSPESNNPHLDHHHHHHHRAKGCIEWPRNVQKGSSSLKSRLMEARMMDNGNQQKVQLRQVLKQKM</sequence>
<feature type="region of interest" description="Disordered" evidence="1">
    <location>
        <begin position="184"/>
        <end position="208"/>
    </location>
</feature>
<dbReference type="PANTHER" id="PTHR31071:SF2">
    <property type="entry name" value="ACTIN CYTOSKELETON-REGULATORY COMPLEX PAN-LIKE PROTEIN"/>
    <property type="match status" value="1"/>
</dbReference>
<feature type="compositionally biased region" description="Basic residues" evidence="1">
    <location>
        <begin position="184"/>
        <end position="199"/>
    </location>
</feature>
<feature type="region of interest" description="Disordered" evidence="1">
    <location>
        <begin position="556"/>
        <end position="578"/>
    </location>
</feature>
<reference evidence="2 3" key="1">
    <citation type="journal article" date="2013" name="BMC Genomics">
        <title>The miniature genome of a carnivorous plant Genlisea aurea contains a low number of genes and short non-coding sequences.</title>
        <authorList>
            <person name="Leushkin E.V."/>
            <person name="Sutormin R.A."/>
            <person name="Nabieva E.R."/>
            <person name="Penin A.A."/>
            <person name="Kondrashov A.S."/>
            <person name="Logacheva M.D."/>
        </authorList>
    </citation>
    <scope>NUCLEOTIDE SEQUENCE [LARGE SCALE GENOMIC DNA]</scope>
</reference>
<feature type="region of interest" description="Disordered" evidence="1">
    <location>
        <begin position="1"/>
        <end position="39"/>
    </location>
</feature>
<evidence type="ECO:0000313" key="2">
    <source>
        <dbReference type="EMBL" id="EPS58296.1"/>
    </source>
</evidence>